<dbReference type="Gene3D" id="3.40.30.10">
    <property type="entry name" value="Glutaredoxin"/>
    <property type="match status" value="1"/>
</dbReference>
<dbReference type="Pfam" id="PF00578">
    <property type="entry name" value="AhpC-TSA"/>
    <property type="match status" value="1"/>
</dbReference>
<evidence type="ECO:0000313" key="2">
    <source>
        <dbReference type="EMBL" id="KLU24222.1"/>
    </source>
</evidence>
<dbReference type="OrthoDB" id="9809746at2"/>
<feature type="domain" description="Thioredoxin" evidence="1">
    <location>
        <begin position="8"/>
        <end position="159"/>
    </location>
</feature>
<accession>A0A0J1CUE0</accession>
<dbReference type="InterPro" id="IPR036249">
    <property type="entry name" value="Thioredoxin-like_sf"/>
</dbReference>
<evidence type="ECO:0000259" key="1">
    <source>
        <dbReference type="PROSITE" id="PS51352"/>
    </source>
</evidence>
<keyword evidence="3" id="KW-1185">Reference proteome</keyword>
<gene>
    <name evidence="2" type="ORF">EOS_21185</name>
</gene>
<dbReference type="PANTHER" id="PTHR43640">
    <property type="entry name" value="OS07G0260300 PROTEIN"/>
    <property type="match status" value="1"/>
</dbReference>
<dbReference type="InterPro" id="IPR000866">
    <property type="entry name" value="AhpC/TSA"/>
</dbReference>
<comment type="caution">
    <text evidence="2">The sequence shown here is derived from an EMBL/GenBank/DDBJ whole genome shotgun (WGS) entry which is preliminary data.</text>
</comment>
<dbReference type="PATRIC" id="fig|908627.4.peg.4740"/>
<dbReference type="GO" id="GO:0016209">
    <property type="term" value="F:antioxidant activity"/>
    <property type="evidence" value="ECO:0007669"/>
    <property type="project" value="InterPro"/>
</dbReference>
<dbReference type="GO" id="GO:0016491">
    <property type="term" value="F:oxidoreductase activity"/>
    <property type="evidence" value="ECO:0007669"/>
    <property type="project" value="InterPro"/>
</dbReference>
<organism evidence="2 3">
    <name type="scientific">Caballeronia mineralivorans PML1(12)</name>
    <dbReference type="NCBI Taxonomy" id="908627"/>
    <lineage>
        <taxon>Bacteria</taxon>
        <taxon>Pseudomonadati</taxon>
        <taxon>Pseudomonadota</taxon>
        <taxon>Betaproteobacteria</taxon>
        <taxon>Burkholderiales</taxon>
        <taxon>Burkholderiaceae</taxon>
        <taxon>Caballeronia</taxon>
    </lineage>
</organism>
<evidence type="ECO:0000313" key="3">
    <source>
        <dbReference type="Proteomes" id="UP000035963"/>
    </source>
</evidence>
<dbReference type="AlphaFoldDB" id="A0A0J1CUE0"/>
<dbReference type="PANTHER" id="PTHR43640:SF1">
    <property type="entry name" value="THIOREDOXIN-DEPENDENT PEROXIREDOXIN"/>
    <property type="match status" value="1"/>
</dbReference>
<proteinExistence type="predicted"/>
<reference evidence="2 3" key="1">
    <citation type="journal article" date="2015" name="Genome Announc.">
        <title>Draft Genome Sequence of Burkholderia sp. Strain PML1(12), an Ectomycorrhizosphere-Inhabiting Bacterium with Effective Mineral-Weathering Ability.</title>
        <authorList>
            <person name="Uroz S."/>
            <person name="Oger P."/>
        </authorList>
    </citation>
    <scope>NUCLEOTIDE SEQUENCE [LARGE SCALE GENOMIC DNA]</scope>
    <source>
        <strain evidence="3">PML1(12)</strain>
    </source>
</reference>
<dbReference type="InterPro" id="IPR013766">
    <property type="entry name" value="Thioredoxin_domain"/>
</dbReference>
<sequence length="183" mass="20177">MATESPADELGLAAPAFSLPATDGRTYTLNDVRGMKGLVVIFMCNHCPYVQTALPRIVREARELAALGIGTVGINSNDATVYPEDSFKRMVTLAAEWQLPFPYLHDETQQVARAYGAVCTPEFYGVDANLLLRYRGRLDASRKDPVPDARRELFEAMQQIAQTSVGPDMQYPAFGCAIKWKSA</sequence>
<dbReference type="InterPro" id="IPR047262">
    <property type="entry name" value="PRX-like1"/>
</dbReference>
<dbReference type="EMBL" id="AEJF01000131">
    <property type="protein sequence ID" value="KLU24222.1"/>
    <property type="molecule type" value="Genomic_DNA"/>
</dbReference>
<name>A0A0J1CUE0_9BURK</name>
<dbReference type="SUPFAM" id="SSF52833">
    <property type="entry name" value="Thioredoxin-like"/>
    <property type="match status" value="1"/>
</dbReference>
<dbReference type="RefSeq" id="WP_047848655.1">
    <property type="nucleotide sequence ID" value="NZ_AEJF01000131.1"/>
</dbReference>
<dbReference type="CDD" id="cd02969">
    <property type="entry name" value="PRX_like1"/>
    <property type="match status" value="1"/>
</dbReference>
<dbReference type="PROSITE" id="PS51352">
    <property type="entry name" value="THIOREDOXIN_2"/>
    <property type="match status" value="1"/>
</dbReference>
<dbReference type="Proteomes" id="UP000035963">
    <property type="component" value="Unassembled WGS sequence"/>
</dbReference>
<protein>
    <submittedName>
        <fullName evidence="2">Alkyl hydroperoxide reductase</fullName>
    </submittedName>
</protein>